<protein>
    <submittedName>
        <fullName evidence="1">Uncharacterized protein</fullName>
    </submittedName>
</protein>
<name>A0A4C1XQR4_EUMVA</name>
<comment type="caution">
    <text evidence="1">The sequence shown here is derived from an EMBL/GenBank/DDBJ whole genome shotgun (WGS) entry which is preliminary data.</text>
</comment>
<gene>
    <name evidence="1" type="ORF">EVAR_38839_1</name>
</gene>
<sequence>MMQVFEETAIFELSGSFAALHYIRKLMGNDILFDGSPPRAQNELVAVPGVWARFRLGPLTHNTPPREQSTRKR</sequence>
<evidence type="ECO:0000313" key="2">
    <source>
        <dbReference type="Proteomes" id="UP000299102"/>
    </source>
</evidence>
<dbReference type="EMBL" id="BGZK01000930">
    <property type="protein sequence ID" value="GBP65500.1"/>
    <property type="molecule type" value="Genomic_DNA"/>
</dbReference>
<evidence type="ECO:0000313" key="1">
    <source>
        <dbReference type="EMBL" id="GBP65500.1"/>
    </source>
</evidence>
<organism evidence="1 2">
    <name type="scientific">Eumeta variegata</name>
    <name type="common">Bagworm moth</name>
    <name type="synonym">Eumeta japonica</name>
    <dbReference type="NCBI Taxonomy" id="151549"/>
    <lineage>
        <taxon>Eukaryota</taxon>
        <taxon>Metazoa</taxon>
        <taxon>Ecdysozoa</taxon>
        <taxon>Arthropoda</taxon>
        <taxon>Hexapoda</taxon>
        <taxon>Insecta</taxon>
        <taxon>Pterygota</taxon>
        <taxon>Neoptera</taxon>
        <taxon>Endopterygota</taxon>
        <taxon>Lepidoptera</taxon>
        <taxon>Glossata</taxon>
        <taxon>Ditrysia</taxon>
        <taxon>Tineoidea</taxon>
        <taxon>Psychidae</taxon>
        <taxon>Oiketicinae</taxon>
        <taxon>Eumeta</taxon>
    </lineage>
</organism>
<dbReference type="AlphaFoldDB" id="A0A4C1XQR4"/>
<accession>A0A4C1XQR4</accession>
<keyword evidence="2" id="KW-1185">Reference proteome</keyword>
<reference evidence="1 2" key="1">
    <citation type="journal article" date="2019" name="Commun. Biol.">
        <title>The bagworm genome reveals a unique fibroin gene that provides high tensile strength.</title>
        <authorList>
            <person name="Kono N."/>
            <person name="Nakamura H."/>
            <person name="Ohtoshi R."/>
            <person name="Tomita M."/>
            <person name="Numata K."/>
            <person name="Arakawa K."/>
        </authorList>
    </citation>
    <scope>NUCLEOTIDE SEQUENCE [LARGE SCALE GENOMIC DNA]</scope>
</reference>
<dbReference type="Proteomes" id="UP000299102">
    <property type="component" value="Unassembled WGS sequence"/>
</dbReference>
<proteinExistence type="predicted"/>